<evidence type="ECO:0000256" key="1">
    <source>
        <dbReference type="ARBA" id="ARBA00022729"/>
    </source>
</evidence>
<reference evidence="4 5" key="1">
    <citation type="submission" date="2020-04" db="EMBL/GenBank/DDBJ databases">
        <title>Genome sequencing of novel species.</title>
        <authorList>
            <person name="Heo J."/>
            <person name="Kim S.-J."/>
            <person name="Kim J.-S."/>
            <person name="Hong S.-B."/>
            <person name="Kwon S.-W."/>
        </authorList>
    </citation>
    <scope>NUCLEOTIDE SEQUENCE [LARGE SCALE GENOMIC DNA]</scope>
    <source>
        <strain evidence="4 5">GN2-R2</strain>
    </source>
</reference>
<dbReference type="Proteomes" id="UP000502415">
    <property type="component" value="Chromosome"/>
</dbReference>
<dbReference type="KEGG" id="mfy:HH212_26210"/>
<dbReference type="EMBL" id="CP051685">
    <property type="protein sequence ID" value="QJE03053.1"/>
    <property type="molecule type" value="Genomic_DNA"/>
</dbReference>
<name>A0A7Z2W0S7_9BURK</name>
<dbReference type="Gene3D" id="2.60.120.200">
    <property type="match status" value="1"/>
</dbReference>
<keyword evidence="5" id="KW-1185">Reference proteome</keyword>
<dbReference type="InterPro" id="IPR006558">
    <property type="entry name" value="LamG-like"/>
</dbReference>
<keyword evidence="2" id="KW-1015">Disulfide bond</keyword>
<keyword evidence="1" id="KW-0732">Signal</keyword>
<evidence type="ECO:0000313" key="4">
    <source>
        <dbReference type="EMBL" id="QJE03053.1"/>
    </source>
</evidence>
<dbReference type="InterPro" id="IPR013320">
    <property type="entry name" value="ConA-like_dom_sf"/>
</dbReference>
<evidence type="ECO:0000259" key="3">
    <source>
        <dbReference type="SMART" id="SM00560"/>
    </source>
</evidence>
<evidence type="ECO:0000256" key="2">
    <source>
        <dbReference type="ARBA" id="ARBA00023157"/>
    </source>
</evidence>
<dbReference type="RefSeq" id="WP_170205134.1">
    <property type="nucleotide sequence ID" value="NZ_CP051685.1"/>
</dbReference>
<protein>
    <recommendedName>
        <fullName evidence="3">LamG-like jellyroll fold domain-containing protein</fullName>
    </recommendedName>
</protein>
<sequence length="689" mass="69048">MTYNCIKTSTTAAAIGTGNATVASAAAARARPLSDIPNGKQVALRIEDESGTDWELSLCTILTPTTFSRDTVLNGSSGPGVKVNFGAGAKAVQCVLVAEEVNALVGVYDIAFAQTIPLSRVGSSYMPQTAVSSALTFTPAAGAVRGALAYLRLVADGVNAPAFSGFKEWGGSIGYDNRNGIVNQIQFFCDGADSWYSVSQAVNAAPIPVPASAITLTGPTSGAVSQASSAFTIGVSPVGSAITGTIVVTPNDGGAGGSFSPATVSLTTANPSATVTYAANAAGAKTISVTNNGGLTNPSSITYTASVANSQTGSGSGNPLSLTNATFNASGKFGSSLSGGYGLAANLLPASGPVTVEFWAKTTTAAVQAALGCSYGLWVGTTDTGKATAHYGGDSGGTPDIVINSNVTVNDGAYHHFSLNIDPQGTGSTLYIDGALAGSNTTRGTISTSAPFGVRAFGGNTGFNWSGEIDEVAIYSGIKRSAAFTPSAVAVSSTEGGLIALWRLDGNGNDSNAIASTTYARLNSLNNVTENGAGPYTYQGRAGNWLNGAGGVSKVLPAGTDGSVAFGVNALASDIGMLISVTSGSTKVPYSGTLMAVYIDTQSDNKYNVITNGDAGGRVNSGVTAQVGDILRLRRAGSSFVAEIARAGAPTSFASLYTWSGQTTGAVYFQVDVSGANAAAQNVTTMGIS</sequence>
<organism evidence="4 5">
    <name type="scientific">Massilia forsythiae</name>
    <dbReference type="NCBI Taxonomy" id="2728020"/>
    <lineage>
        <taxon>Bacteria</taxon>
        <taxon>Pseudomonadati</taxon>
        <taxon>Pseudomonadota</taxon>
        <taxon>Betaproteobacteria</taxon>
        <taxon>Burkholderiales</taxon>
        <taxon>Oxalobacteraceae</taxon>
        <taxon>Telluria group</taxon>
        <taxon>Massilia</taxon>
    </lineage>
</organism>
<dbReference type="SUPFAM" id="SSF49899">
    <property type="entry name" value="Concanavalin A-like lectins/glucanases"/>
    <property type="match status" value="1"/>
</dbReference>
<gene>
    <name evidence="4" type="ORF">HH212_26210</name>
</gene>
<accession>A0A7Z2W0S7</accession>
<proteinExistence type="predicted"/>
<evidence type="ECO:0000313" key="5">
    <source>
        <dbReference type="Proteomes" id="UP000502415"/>
    </source>
</evidence>
<dbReference type="AlphaFoldDB" id="A0A7Z2W0S7"/>
<dbReference type="SMART" id="SM00560">
    <property type="entry name" value="LamGL"/>
    <property type="match status" value="1"/>
</dbReference>
<feature type="domain" description="LamG-like jellyroll fold" evidence="3">
    <location>
        <begin position="352"/>
        <end position="483"/>
    </location>
</feature>